<gene>
    <name evidence="2" type="ORF">C7I55_07060</name>
</gene>
<dbReference type="RefSeq" id="WP_106512174.1">
    <property type="nucleotide sequence ID" value="NZ_PXYI01000002.1"/>
</dbReference>
<dbReference type="OrthoDB" id="7478200at2"/>
<name>A0A2P7QVL2_9SPHN</name>
<keyword evidence="1" id="KW-0812">Transmembrane</keyword>
<keyword evidence="3" id="KW-1185">Reference proteome</keyword>
<sequence>MIRVIIGAVPAALAMFVIGFIFHLSGLQNLATRSLDDLPAASVQRSLAANLPSTGTYVIPDANGSAVQTAMYGRGPIATISYNINGAAALDTGSLLGLLVLDFIIALLIGAALIGVDHRVPDFGSRARVVAIFAVAAGALMHLAAPIYYHHDWAFAIYLFIADTAALAAGGLIIARWFLPKGVSAPQEDLAAHDHPHASVAEAELRGTHEGI</sequence>
<dbReference type="AlphaFoldDB" id="A0A2P7QVL2"/>
<comment type="caution">
    <text evidence="2">The sequence shown here is derived from an EMBL/GenBank/DDBJ whole genome shotgun (WGS) entry which is preliminary data.</text>
</comment>
<feature type="transmembrane region" description="Helical" evidence="1">
    <location>
        <begin position="155"/>
        <end position="179"/>
    </location>
</feature>
<evidence type="ECO:0000313" key="2">
    <source>
        <dbReference type="EMBL" id="PSJ42008.1"/>
    </source>
</evidence>
<accession>A0A2P7QVL2</accession>
<evidence type="ECO:0000313" key="3">
    <source>
        <dbReference type="Proteomes" id="UP000241167"/>
    </source>
</evidence>
<feature type="transmembrane region" description="Helical" evidence="1">
    <location>
        <begin position="128"/>
        <end position="149"/>
    </location>
</feature>
<keyword evidence="1" id="KW-1133">Transmembrane helix</keyword>
<feature type="transmembrane region" description="Helical" evidence="1">
    <location>
        <begin position="5"/>
        <end position="25"/>
    </location>
</feature>
<reference evidence="2 3" key="1">
    <citation type="submission" date="2018-03" db="EMBL/GenBank/DDBJ databases">
        <title>The draft genome of Sphingosinicella sp. GL-C-18.</title>
        <authorList>
            <person name="Liu L."/>
            <person name="Li L."/>
            <person name="Liang L."/>
            <person name="Zhang X."/>
            <person name="Wang T."/>
        </authorList>
    </citation>
    <scope>NUCLEOTIDE SEQUENCE [LARGE SCALE GENOMIC DNA]</scope>
    <source>
        <strain evidence="2 3">GL-C-18</strain>
    </source>
</reference>
<feature type="transmembrane region" description="Helical" evidence="1">
    <location>
        <begin position="95"/>
        <end position="116"/>
    </location>
</feature>
<organism evidence="2 3">
    <name type="scientific">Allosphingosinicella deserti</name>
    <dbReference type="NCBI Taxonomy" id="2116704"/>
    <lineage>
        <taxon>Bacteria</taxon>
        <taxon>Pseudomonadati</taxon>
        <taxon>Pseudomonadota</taxon>
        <taxon>Alphaproteobacteria</taxon>
        <taxon>Sphingomonadales</taxon>
        <taxon>Sphingomonadaceae</taxon>
        <taxon>Allosphingosinicella</taxon>
    </lineage>
</organism>
<dbReference type="EMBL" id="PXYI01000002">
    <property type="protein sequence ID" value="PSJ42008.1"/>
    <property type="molecule type" value="Genomic_DNA"/>
</dbReference>
<protein>
    <submittedName>
        <fullName evidence="2">Uncharacterized protein</fullName>
    </submittedName>
</protein>
<proteinExistence type="predicted"/>
<keyword evidence="1" id="KW-0472">Membrane</keyword>
<dbReference type="Proteomes" id="UP000241167">
    <property type="component" value="Unassembled WGS sequence"/>
</dbReference>
<evidence type="ECO:0000256" key="1">
    <source>
        <dbReference type="SAM" id="Phobius"/>
    </source>
</evidence>